<dbReference type="Proteomes" id="UP000299102">
    <property type="component" value="Unassembled WGS sequence"/>
</dbReference>
<gene>
    <name evidence="1" type="ORF">EVAR_41890_1</name>
</gene>
<protein>
    <submittedName>
        <fullName evidence="1">Uncharacterized protein</fullName>
    </submittedName>
</protein>
<dbReference type="AlphaFoldDB" id="A0A4C1YNY7"/>
<keyword evidence="2" id="KW-1185">Reference proteome</keyword>
<evidence type="ECO:0000313" key="1">
    <source>
        <dbReference type="EMBL" id="GBP76107.1"/>
    </source>
</evidence>
<evidence type="ECO:0000313" key="2">
    <source>
        <dbReference type="Proteomes" id="UP000299102"/>
    </source>
</evidence>
<organism evidence="1 2">
    <name type="scientific">Eumeta variegata</name>
    <name type="common">Bagworm moth</name>
    <name type="synonym">Eumeta japonica</name>
    <dbReference type="NCBI Taxonomy" id="151549"/>
    <lineage>
        <taxon>Eukaryota</taxon>
        <taxon>Metazoa</taxon>
        <taxon>Ecdysozoa</taxon>
        <taxon>Arthropoda</taxon>
        <taxon>Hexapoda</taxon>
        <taxon>Insecta</taxon>
        <taxon>Pterygota</taxon>
        <taxon>Neoptera</taxon>
        <taxon>Endopterygota</taxon>
        <taxon>Lepidoptera</taxon>
        <taxon>Glossata</taxon>
        <taxon>Ditrysia</taxon>
        <taxon>Tineoidea</taxon>
        <taxon>Psychidae</taxon>
        <taxon>Oiketicinae</taxon>
        <taxon>Eumeta</taxon>
    </lineage>
</organism>
<accession>A0A4C1YNY7</accession>
<reference evidence="1 2" key="1">
    <citation type="journal article" date="2019" name="Commun. Biol.">
        <title>The bagworm genome reveals a unique fibroin gene that provides high tensile strength.</title>
        <authorList>
            <person name="Kono N."/>
            <person name="Nakamura H."/>
            <person name="Ohtoshi R."/>
            <person name="Tomita M."/>
            <person name="Numata K."/>
            <person name="Arakawa K."/>
        </authorList>
    </citation>
    <scope>NUCLEOTIDE SEQUENCE [LARGE SCALE GENOMIC DNA]</scope>
</reference>
<sequence length="181" mass="20398">MRVSRCLLPPMNTQLHGSHQGVVDLSDRNKYLIEAGVGIAWRGRTSGATEGGNEEDHDLILTLWVSPFRSSANAVYKLKTDKNSLRNSARVDNRESLHCQLKLIKSDHRNRLNTHNCSFDGYQSGYKNATTFEPSNSSKALMHARIKYSKDGDDDGEGWIAIENKTEIRSMVDGVIDRYTR</sequence>
<proteinExistence type="predicted"/>
<dbReference type="EMBL" id="BGZK01001276">
    <property type="protein sequence ID" value="GBP76107.1"/>
    <property type="molecule type" value="Genomic_DNA"/>
</dbReference>
<comment type="caution">
    <text evidence="1">The sequence shown here is derived from an EMBL/GenBank/DDBJ whole genome shotgun (WGS) entry which is preliminary data.</text>
</comment>
<name>A0A4C1YNY7_EUMVA</name>